<evidence type="ECO:0000313" key="2">
    <source>
        <dbReference type="Proteomes" id="UP000053144"/>
    </source>
</evidence>
<organism evidence="1 2">
    <name type="scientific">Phaseolus angularis</name>
    <name type="common">Azuki bean</name>
    <name type="synonym">Vigna angularis</name>
    <dbReference type="NCBI Taxonomy" id="3914"/>
    <lineage>
        <taxon>Eukaryota</taxon>
        <taxon>Viridiplantae</taxon>
        <taxon>Streptophyta</taxon>
        <taxon>Embryophyta</taxon>
        <taxon>Tracheophyta</taxon>
        <taxon>Spermatophyta</taxon>
        <taxon>Magnoliopsida</taxon>
        <taxon>eudicotyledons</taxon>
        <taxon>Gunneridae</taxon>
        <taxon>Pentapetalae</taxon>
        <taxon>rosids</taxon>
        <taxon>fabids</taxon>
        <taxon>Fabales</taxon>
        <taxon>Fabaceae</taxon>
        <taxon>Papilionoideae</taxon>
        <taxon>50 kb inversion clade</taxon>
        <taxon>NPAAA clade</taxon>
        <taxon>indigoferoid/millettioid clade</taxon>
        <taxon>Phaseoleae</taxon>
        <taxon>Vigna</taxon>
    </lineage>
</organism>
<dbReference type="AlphaFoldDB" id="A0A0L9V2P7"/>
<proteinExistence type="predicted"/>
<dbReference type="Proteomes" id="UP000053144">
    <property type="component" value="Chromosome 8"/>
</dbReference>
<protein>
    <submittedName>
        <fullName evidence="1">Uncharacterized protein</fullName>
    </submittedName>
</protein>
<accession>A0A0L9V2P7</accession>
<dbReference type="Gramene" id="KOM49385">
    <property type="protein sequence ID" value="KOM49385"/>
    <property type="gene ID" value="LR48_Vigan08g021200"/>
</dbReference>
<name>A0A0L9V2P7_PHAAN</name>
<reference evidence="2" key="1">
    <citation type="journal article" date="2015" name="Proc. Natl. Acad. Sci. U.S.A.">
        <title>Genome sequencing of adzuki bean (Vigna angularis) provides insight into high starch and low fat accumulation and domestication.</title>
        <authorList>
            <person name="Yang K."/>
            <person name="Tian Z."/>
            <person name="Chen C."/>
            <person name="Luo L."/>
            <person name="Zhao B."/>
            <person name="Wang Z."/>
            <person name="Yu L."/>
            <person name="Li Y."/>
            <person name="Sun Y."/>
            <person name="Li W."/>
            <person name="Chen Y."/>
            <person name="Li Y."/>
            <person name="Zhang Y."/>
            <person name="Ai D."/>
            <person name="Zhao J."/>
            <person name="Shang C."/>
            <person name="Ma Y."/>
            <person name="Wu B."/>
            <person name="Wang M."/>
            <person name="Gao L."/>
            <person name="Sun D."/>
            <person name="Zhang P."/>
            <person name="Guo F."/>
            <person name="Wang W."/>
            <person name="Li Y."/>
            <person name="Wang J."/>
            <person name="Varshney R.K."/>
            <person name="Wang J."/>
            <person name="Ling H.Q."/>
            <person name="Wan P."/>
        </authorList>
    </citation>
    <scope>NUCLEOTIDE SEQUENCE</scope>
    <source>
        <strain evidence="2">cv. Jingnong 6</strain>
    </source>
</reference>
<evidence type="ECO:0000313" key="1">
    <source>
        <dbReference type="EMBL" id="KOM49385.1"/>
    </source>
</evidence>
<gene>
    <name evidence="1" type="ORF">LR48_Vigan08g021200</name>
</gene>
<dbReference type="EMBL" id="CM003378">
    <property type="protein sequence ID" value="KOM49385.1"/>
    <property type="molecule type" value="Genomic_DNA"/>
</dbReference>
<sequence length="129" mass="14482">MMEVAIEKMFAVWFSLQMSVDGDVRRWCSGMVEIASRVVSATTTSTPIGFLDLCISLADVMDWTSIKEELNAKNNNLTRDLEDFVDENDDNSATTYPGCARKSSYLDKIEYSNNIKSSHNSTLISITQH</sequence>